<feature type="chain" id="PRO_5043564886" evidence="5">
    <location>
        <begin position="21"/>
        <end position="545"/>
    </location>
</feature>
<keyword evidence="3 6" id="KW-0808">Transferase</keyword>
<protein>
    <submittedName>
        <fullName evidence="6">UDP-glucoronosyl and UDP-glucosyl transferase</fullName>
    </submittedName>
</protein>
<comment type="similarity">
    <text evidence="1">Belongs to the UDP-glycosyltransferase family.</text>
</comment>
<dbReference type="PANTHER" id="PTHR48043:SF159">
    <property type="entry name" value="EG:EG0003.4 PROTEIN-RELATED"/>
    <property type="match status" value="1"/>
</dbReference>
<proteinExistence type="inferred from homology"/>
<keyword evidence="2" id="KW-0328">Glycosyltransferase</keyword>
<name>A0AAW1MH26_POPJA</name>
<sequence>MYAIFCFLFAPAFIWNTGAALNILGVFDVPSKSVHILGHELMLGLVKRGHNVTLISSFPLKTQEANYSHIYLDGLLEFKEKNYANHIQGESKFGMLSMINAQINLVNLGMQNKNFQDFLKADNKYDVIILTYALNEAYLYLAHHFNARVIGFLPFSNFPHADDITGNTAPYSYVPIPFGGFTQNMNFFERTANTLAATFMRLLHRFYLFPQQQKILKRYFPQAPALRQIQSDRVDILFTNVHFGIESPRPKTPNIIHIGGYHVQKPEPLSNDLKKYLDDSKQGVVFLGFGTNVKTSELPKEKLEIFINCFAKSKYNVLFKYEDILSNQPKNIKTSDWSFAKSKYNVLFKYEDILSNQPKNIKTSDWFPQRGILAHPHTKLFISHGGKSSLDESLYFGVPTLCVSFYGDQKKNCAEMVGYGYAIHLPYQELTKESFEKAFTTLLEDPTYKTNAKYRASLFREQEMDPLDRANFWIQHIHKFKGAKHLQPKAATMPLYQYFLLDVLVFILFIILLLSFITYKLMKWVITCCGKSKRSNQQKKGRKAD</sequence>
<dbReference type="EMBL" id="JASPKY010000047">
    <property type="protein sequence ID" value="KAK9745558.1"/>
    <property type="molecule type" value="Genomic_DNA"/>
</dbReference>
<evidence type="ECO:0000256" key="1">
    <source>
        <dbReference type="ARBA" id="ARBA00009995"/>
    </source>
</evidence>
<dbReference type="GO" id="GO:0008194">
    <property type="term" value="F:UDP-glycosyltransferase activity"/>
    <property type="evidence" value="ECO:0007669"/>
    <property type="project" value="InterPro"/>
</dbReference>
<evidence type="ECO:0000256" key="5">
    <source>
        <dbReference type="SAM" id="SignalP"/>
    </source>
</evidence>
<keyword evidence="4" id="KW-0812">Transmembrane</keyword>
<evidence type="ECO:0000256" key="4">
    <source>
        <dbReference type="SAM" id="Phobius"/>
    </source>
</evidence>
<dbReference type="PANTHER" id="PTHR48043">
    <property type="entry name" value="EG:EG0003.4 PROTEIN-RELATED"/>
    <property type="match status" value="1"/>
</dbReference>
<dbReference type="InterPro" id="IPR050271">
    <property type="entry name" value="UDP-glycosyltransferase"/>
</dbReference>
<gene>
    <name evidence="6" type="ORF">QE152_g6839</name>
</gene>
<evidence type="ECO:0000313" key="6">
    <source>
        <dbReference type="EMBL" id="KAK9745558.1"/>
    </source>
</evidence>
<dbReference type="AlphaFoldDB" id="A0AAW1MH26"/>
<reference evidence="6 7" key="1">
    <citation type="journal article" date="2024" name="BMC Genomics">
        <title>De novo assembly and annotation of Popillia japonica's genome with initial clues to its potential as an invasive pest.</title>
        <authorList>
            <person name="Cucini C."/>
            <person name="Boschi S."/>
            <person name="Funari R."/>
            <person name="Cardaioli E."/>
            <person name="Iannotti N."/>
            <person name="Marturano G."/>
            <person name="Paoli F."/>
            <person name="Bruttini M."/>
            <person name="Carapelli A."/>
            <person name="Frati F."/>
            <person name="Nardi F."/>
        </authorList>
    </citation>
    <scope>NUCLEOTIDE SEQUENCE [LARGE SCALE GENOMIC DNA]</scope>
    <source>
        <strain evidence="6">DMR45628</strain>
    </source>
</reference>
<keyword evidence="4" id="KW-1133">Transmembrane helix</keyword>
<dbReference type="Gene3D" id="3.40.50.2000">
    <property type="entry name" value="Glycogen Phosphorylase B"/>
    <property type="match status" value="1"/>
</dbReference>
<dbReference type="Proteomes" id="UP001458880">
    <property type="component" value="Unassembled WGS sequence"/>
</dbReference>
<dbReference type="CDD" id="cd03784">
    <property type="entry name" value="GT1_Gtf-like"/>
    <property type="match status" value="1"/>
</dbReference>
<accession>A0AAW1MH26</accession>
<organism evidence="6 7">
    <name type="scientific">Popillia japonica</name>
    <name type="common">Japanese beetle</name>
    <dbReference type="NCBI Taxonomy" id="7064"/>
    <lineage>
        <taxon>Eukaryota</taxon>
        <taxon>Metazoa</taxon>
        <taxon>Ecdysozoa</taxon>
        <taxon>Arthropoda</taxon>
        <taxon>Hexapoda</taxon>
        <taxon>Insecta</taxon>
        <taxon>Pterygota</taxon>
        <taxon>Neoptera</taxon>
        <taxon>Endopterygota</taxon>
        <taxon>Coleoptera</taxon>
        <taxon>Polyphaga</taxon>
        <taxon>Scarabaeiformia</taxon>
        <taxon>Scarabaeidae</taxon>
        <taxon>Rutelinae</taxon>
        <taxon>Popillia</taxon>
    </lineage>
</organism>
<keyword evidence="7" id="KW-1185">Reference proteome</keyword>
<evidence type="ECO:0000256" key="3">
    <source>
        <dbReference type="ARBA" id="ARBA00022679"/>
    </source>
</evidence>
<keyword evidence="5" id="KW-0732">Signal</keyword>
<feature type="signal peptide" evidence="5">
    <location>
        <begin position="1"/>
        <end position="20"/>
    </location>
</feature>
<feature type="transmembrane region" description="Helical" evidence="4">
    <location>
        <begin position="495"/>
        <end position="517"/>
    </location>
</feature>
<dbReference type="SUPFAM" id="SSF53756">
    <property type="entry name" value="UDP-Glycosyltransferase/glycogen phosphorylase"/>
    <property type="match status" value="1"/>
</dbReference>
<keyword evidence="4" id="KW-0472">Membrane</keyword>
<dbReference type="Pfam" id="PF00201">
    <property type="entry name" value="UDPGT"/>
    <property type="match status" value="1"/>
</dbReference>
<evidence type="ECO:0000313" key="7">
    <source>
        <dbReference type="Proteomes" id="UP001458880"/>
    </source>
</evidence>
<dbReference type="InterPro" id="IPR002213">
    <property type="entry name" value="UDP_glucos_trans"/>
</dbReference>
<evidence type="ECO:0000256" key="2">
    <source>
        <dbReference type="ARBA" id="ARBA00022676"/>
    </source>
</evidence>
<comment type="caution">
    <text evidence="6">The sequence shown here is derived from an EMBL/GenBank/DDBJ whole genome shotgun (WGS) entry which is preliminary data.</text>
</comment>